<keyword evidence="3 6" id="KW-0731">Sigma factor</keyword>
<evidence type="ECO:0000256" key="5">
    <source>
        <dbReference type="ARBA" id="ARBA00023163"/>
    </source>
</evidence>
<dbReference type="PANTHER" id="PTHR30603">
    <property type="entry name" value="RNA POLYMERASE SIGMA FACTOR RPO"/>
    <property type="match status" value="1"/>
</dbReference>
<evidence type="ECO:0000259" key="8">
    <source>
        <dbReference type="PROSITE" id="PS00716"/>
    </source>
</evidence>
<evidence type="ECO:0000259" key="7">
    <source>
        <dbReference type="PROSITE" id="PS00715"/>
    </source>
</evidence>
<dbReference type="InterPro" id="IPR036388">
    <property type="entry name" value="WH-like_DNA-bd_sf"/>
</dbReference>
<reference evidence="9 10" key="1">
    <citation type="journal article" date="2007" name="Photosyn. Res.">
        <title>Complete nucleotide sequence of the freshwater unicellular cyanobacterium Synechococcus elongatus PCC 6301 chromosome: gene content and organization.</title>
        <authorList>
            <person name="Sugita C."/>
            <person name="Ogata K."/>
            <person name="Shikata M."/>
            <person name="Jikuya H."/>
            <person name="Takano J."/>
            <person name="Furumichi M."/>
            <person name="Kanehisa M."/>
            <person name="Omata T."/>
            <person name="Sugiura M."/>
            <person name="Sugita M."/>
        </authorList>
    </citation>
    <scope>NUCLEOTIDE SEQUENCE [LARGE SCALE GENOMIC DNA]</scope>
    <source>
        <strain evidence="10">ATCC 27144 / PCC 6301 / SAUG 1402/1</strain>
    </source>
</reference>
<comment type="similarity">
    <text evidence="6">Belongs to the sigma-70 factor family.</text>
</comment>
<dbReference type="PANTHER" id="PTHR30603:SF47">
    <property type="entry name" value="RNA POLYMERASE SIGMA FACTOR SIGD, CHLOROPLASTIC"/>
    <property type="match status" value="1"/>
</dbReference>
<dbReference type="GO" id="GO:0005737">
    <property type="term" value="C:cytoplasm"/>
    <property type="evidence" value="ECO:0007669"/>
    <property type="project" value="UniProtKB-SubCell"/>
</dbReference>
<dbReference type="GO" id="GO:0016987">
    <property type="term" value="F:sigma factor activity"/>
    <property type="evidence" value="ECO:0007669"/>
    <property type="project" value="UniProtKB-KW"/>
</dbReference>
<dbReference type="Pfam" id="PF04542">
    <property type="entry name" value="Sigma70_r2"/>
    <property type="match status" value="1"/>
</dbReference>
<evidence type="ECO:0000256" key="3">
    <source>
        <dbReference type="ARBA" id="ARBA00023082"/>
    </source>
</evidence>
<dbReference type="PRINTS" id="PR00046">
    <property type="entry name" value="SIGMA70FCT"/>
</dbReference>
<dbReference type="InterPro" id="IPR009042">
    <property type="entry name" value="RNA_pol_sigma70_r1_2"/>
</dbReference>
<dbReference type="InterPro" id="IPR007630">
    <property type="entry name" value="RNA_pol_sigma70_r4"/>
</dbReference>
<dbReference type="InterPro" id="IPR000943">
    <property type="entry name" value="RNA_pol_sigma70"/>
</dbReference>
<dbReference type="SUPFAM" id="SSF88659">
    <property type="entry name" value="Sigma3 and sigma4 domains of RNA polymerase sigma factors"/>
    <property type="match status" value="2"/>
</dbReference>
<dbReference type="InterPro" id="IPR017848">
    <property type="entry name" value="RNA_pol_sigma_RpoD/SigA_cyanob"/>
</dbReference>
<feature type="domain" description="RNA polymerase sigma-70" evidence="8">
    <location>
        <begin position="279"/>
        <end position="305"/>
    </location>
</feature>
<organism evidence="9 10">
    <name type="scientific">Synechococcus sp. (strain ATCC 27144 / PCC 6301 / SAUG 1402/1)</name>
    <name type="common">Anacystis nidulans</name>
    <dbReference type="NCBI Taxonomy" id="269084"/>
    <lineage>
        <taxon>Bacteria</taxon>
        <taxon>Bacillati</taxon>
        <taxon>Cyanobacteriota</taxon>
        <taxon>Cyanophyceae</taxon>
        <taxon>Synechococcales</taxon>
        <taxon>Synechococcaceae</taxon>
        <taxon>Synechococcus</taxon>
    </lineage>
</organism>
<dbReference type="PROSITE" id="PS00716">
    <property type="entry name" value="SIGMA70_2"/>
    <property type="match status" value="1"/>
</dbReference>
<dbReference type="GO" id="GO:0003677">
    <property type="term" value="F:DNA binding"/>
    <property type="evidence" value="ECO:0007669"/>
    <property type="project" value="UniProtKB-KW"/>
</dbReference>
<keyword evidence="5 6" id="KW-0804">Transcription</keyword>
<dbReference type="KEGG" id="syc:syc0015_c"/>
<evidence type="ECO:0000313" key="9">
    <source>
        <dbReference type="EMBL" id="BAD78205.1"/>
    </source>
</evidence>
<evidence type="ECO:0000256" key="2">
    <source>
        <dbReference type="ARBA" id="ARBA00023015"/>
    </source>
</evidence>
<dbReference type="NCBIfam" id="TIGR02997">
    <property type="entry name" value="Sig70-cyanoRpoD"/>
    <property type="match status" value="1"/>
</dbReference>
<dbReference type="InterPro" id="IPR013325">
    <property type="entry name" value="RNA_pol_sigma_r2"/>
</dbReference>
<feature type="domain" description="RNA polymerase sigma-70" evidence="7">
    <location>
        <begin position="109"/>
        <end position="122"/>
    </location>
</feature>
<comment type="function">
    <text evidence="6">Sigma factors are initiation factors that promote the attachment of RNA polymerase to specific initiation sites and are then released.</text>
</comment>
<dbReference type="SUPFAM" id="SSF88946">
    <property type="entry name" value="Sigma2 domain of RNA polymerase sigma factors"/>
    <property type="match status" value="1"/>
</dbReference>
<evidence type="ECO:0000313" key="10">
    <source>
        <dbReference type="Proteomes" id="UP000001175"/>
    </source>
</evidence>
<dbReference type="GO" id="GO:0006352">
    <property type="term" value="P:DNA-templated transcription initiation"/>
    <property type="evidence" value="ECO:0007669"/>
    <property type="project" value="InterPro"/>
</dbReference>
<proteinExistence type="inferred from homology"/>
<keyword evidence="4 6" id="KW-0238">DNA-binding</keyword>
<dbReference type="AlphaFoldDB" id="A0A0H3K505"/>
<protein>
    <recommendedName>
        <fullName evidence="6">RNA polymerase sigma factor</fullName>
    </recommendedName>
</protein>
<sequence length="316" mass="35926">MLSGVRMASASAHAVATAQRRTRDNVSWYLSSIGRIPLLTADQEIELGQKVQVMMNLLEETSSDRTFTEAETAAIQLGQRAKERMIKANLRLVVSVAKKYQGKGLEFLDLIQEGALGLERAVEKFDPSKGYKFSTYAFWWIRQSMTRAIACQSRTIRLPVHLTERLSQIRKVTRELAHELGRLPSRQEIAEAVQLPLNDLETILRQSRQCTSLDAPVSGEDGKSFLGELIADPNGNEPMDIMENAMQREQLDAWLEHLTPQERQVLYLRFGLGDGERHTLAEIGRMMEVSRERVRQVEVKALRKLRNLTKRSRIAV</sequence>
<evidence type="ECO:0000256" key="4">
    <source>
        <dbReference type="ARBA" id="ARBA00023125"/>
    </source>
</evidence>
<comment type="subcellular location">
    <subcellularLocation>
        <location evidence="1">Cytoplasm</location>
    </subcellularLocation>
</comment>
<gene>
    <name evidence="9" type="primary">rpoD6</name>
    <name evidence="9" type="ordered locus">syc0015_c</name>
</gene>
<name>A0A0H3K505_SYNP6</name>
<dbReference type="FunFam" id="1.10.601.10:FF:000001">
    <property type="entry name" value="RNA polymerase sigma factor SigA"/>
    <property type="match status" value="1"/>
</dbReference>
<dbReference type="Pfam" id="PF00140">
    <property type="entry name" value="Sigma70_r1_2"/>
    <property type="match status" value="1"/>
</dbReference>
<dbReference type="Gene3D" id="1.10.10.10">
    <property type="entry name" value="Winged helix-like DNA-binding domain superfamily/Winged helix DNA-binding domain"/>
    <property type="match status" value="2"/>
</dbReference>
<dbReference type="Gene3D" id="1.10.601.10">
    <property type="entry name" value="RNA Polymerase Primary Sigma Factor"/>
    <property type="match status" value="1"/>
</dbReference>
<dbReference type="InterPro" id="IPR007624">
    <property type="entry name" value="RNA_pol_sigma70_r3"/>
</dbReference>
<accession>A0A0H3K505</accession>
<dbReference type="CDD" id="cd06171">
    <property type="entry name" value="Sigma70_r4"/>
    <property type="match status" value="1"/>
</dbReference>
<dbReference type="InterPro" id="IPR014284">
    <property type="entry name" value="RNA_pol_sigma-70_dom"/>
</dbReference>
<keyword evidence="2 6" id="KW-0805">Transcription regulation</keyword>
<dbReference type="Pfam" id="PF04539">
    <property type="entry name" value="Sigma70_r3"/>
    <property type="match status" value="1"/>
</dbReference>
<dbReference type="Proteomes" id="UP000001175">
    <property type="component" value="Chromosome"/>
</dbReference>
<dbReference type="EMBL" id="AP008231">
    <property type="protein sequence ID" value="BAD78205.1"/>
    <property type="molecule type" value="Genomic_DNA"/>
</dbReference>
<dbReference type="PROSITE" id="PS00715">
    <property type="entry name" value="SIGMA70_1"/>
    <property type="match status" value="1"/>
</dbReference>
<dbReference type="Pfam" id="PF04545">
    <property type="entry name" value="Sigma70_r4"/>
    <property type="match status" value="1"/>
</dbReference>
<dbReference type="eggNOG" id="COG0568">
    <property type="taxonomic scope" value="Bacteria"/>
</dbReference>
<dbReference type="InterPro" id="IPR050239">
    <property type="entry name" value="Sigma-70_RNA_pol_init_factors"/>
</dbReference>
<dbReference type="NCBIfam" id="TIGR02937">
    <property type="entry name" value="sigma70-ECF"/>
    <property type="match status" value="1"/>
</dbReference>
<evidence type="ECO:0000256" key="1">
    <source>
        <dbReference type="ARBA" id="ARBA00004496"/>
    </source>
</evidence>
<evidence type="ECO:0000256" key="6">
    <source>
        <dbReference type="RuleBase" id="RU362124"/>
    </source>
</evidence>
<dbReference type="InterPro" id="IPR013324">
    <property type="entry name" value="RNA_pol_sigma_r3/r4-like"/>
</dbReference>
<dbReference type="InterPro" id="IPR007627">
    <property type="entry name" value="RNA_pol_sigma70_r2"/>
</dbReference>